<keyword evidence="5" id="KW-0131">Cell cycle</keyword>
<dbReference type="GO" id="GO:0016567">
    <property type="term" value="P:protein ubiquitination"/>
    <property type="evidence" value="ECO:0007669"/>
    <property type="project" value="UniProtKB-UniPathway"/>
</dbReference>
<evidence type="ECO:0000313" key="9">
    <source>
        <dbReference type="Proteomes" id="UP000489600"/>
    </source>
</evidence>
<dbReference type="SUPFAM" id="SSF50978">
    <property type="entry name" value="WD40 repeat-like"/>
    <property type="match status" value="1"/>
</dbReference>
<dbReference type="PANTHER" id="PTHR19918:SF8">
    <property type="entry name" value="FI02843P"/>
    <property type="match status" value="1"/>
</dbReference>
<sequence>MDGQIINNDVRIRSHVVETYRGHTQEVCGLKWSESRQQLANGSNDTLVHIWDRSRATQWLHRLREHTSAVKALAWCPFQGNLLAIGGGTITHGLA</sequence>
<dbReference type="Proteomes" id="UP000489600">
    <property type="component" value="Unassembled WGS sequence"/>
</dbReference>
<dbReference type="InterPro" id="IPR036322">
    <property type="entry name" value="WD40_repeat_dom_sf"/>
</dbReference>
<dbReference type="EMBL" id="CABITT030000003">
    <property type="protein sequence ID" value="VVA99302.1"/>
    <property type="molecule type" value="Genomic_DNA"/>
</dbReference>
<comment type="function">
    <text evidence="6">Component of the anaphase promoting complex/cyclosome (APC/C), a cell cycle-regulated E3 ubiquitin-protein ligase complex that controls progression through mitosis and the G1 phase of the cell cycle.</text>
</comment>
<dbReference type="GO" id="GO:1990757">
    <property type="term" value="F:ubiquitin ligase activator activity"/>
    <property type="evidence" value="ECO:0007669"/>
    <property type="project" value="TreeGrafter"/>
</dbReference>
<keyword evidence="1 7" id="KW-0853">WD repeat</keyword>
<dbReference type="OrthoDB" id="1103276at2759"/>
<reference evidence="8" key="1">
    <citation type="submission" date="2019-07" db="EMBL/GenBank/DDBJ databases">
        <authorList>
            <person name="Dittberner H."/>
        </authorList>
    </citation>
    <scope>NUCLEOTIDE SEQUENCE [LARGE SCALE GENOMIC DNA]</scope>
</reference>
<proteinExistence type="predicted"/>
<evidence type="ECO:0000313" key="8">
    <source>
        <dbReference type="EMBL" id="VVA99302.1"/>
    </source>
</evidence>
<comment type="caution">
    <text evidence="8">The sequence shown here is derived from an EMBL/GenBank/DDBJ whole genome shotgun (WGS) entry which is preliminary data.</text>
</comment>
<keyword evidence="4" id="KW-0498">Mitosis</keyword>
<dbReference type="GO" id="GO:0031145">
    <property type="term" value="P:anaphase-promoting complex-dependent catabolic process"/>
    <property type="evidence" value="ECO:0007669"/>
    <property type="project" value="TreeGrafter"/>
</dbReference>
<dbReference type="Pfam" id="PF00400">
    <property type="entry name" value="WD40"/>
    <property type="match status" value="2"/>
</dbReference>
<evidence type="ECO:0000256" key="7">
    <source>
        <dbReference type="PROSITE-ProRule" id="PRU00221"/>
    </source>
</evidence>
<name>A0A565BCD1_9BRAS</name>
<dbReference type="GO" id="GO:1905786">
    <property type="term" value="P:positive regulation of anaphase-promoting complex-dependent catabolic process"/>
    <property type="evidence" value="ECO:0007669"/>
    <property type="project" value="TreeGrafter"/>
</dbReference>
<protein>
    <submittedName>
        <fullName evidence="8">Uncharacterized protein</fullName>
    </submittedName>
</protein>
<keyword evidence="2" id="KW-0132">Cell division</keyword>
<dbReference type="PANTHER" id="PTHR19918">
    <property type="entry name" value="CELL DIVISION CYCLE 20 CDC20 FIZZY -RELATED"/>
    <property type="match status" value="1"/>
</dbReference>
<dbReference type="PROSITE" id="PS50082">
    <property type="entry name" value="WD_REPEATS_2"/>
    <property type="match status" value="1"/>
</dbReference>
<evidence type="ECO:0000256" key="3">
    <source>
        <dbReference type="ARBA" id="ARBA00022737"/>
    </source>
</evidence>
<evidence type="ECO:0000256" key="5">
    <source>
        <dbReference type="ARBA" id="ARBA00023306"/>
    </source>
</evidence>
<dbReference type="InterPro" id="IPR001680">
    <property type="entry name" value="WD40_rpt"/>
</dbReference>
<organism evidence="8 9">
    <name type="scientific">Arabis nemorensis</name>
    <dbReference type="NCBI Taxonomy" id="586526"/>
    <lineage>
        <taxon>Eukaryota</taxon>
        <taxon>Viridiplantae</taxon>
        <taxon>Streptophyta</taxon>
        <taxon>Embryophyta</taxon>
        <taxon>Tracheophyta</taxon>
        <taxon>Spermatophyta</taxon>
        <taxon>Magnoliopsida</taxon>
        <taxon>eudicotyledons</taxon>
        <taxon>Gunneridae</taxon>
        <taxon>Pentapetalae</taxon>
        <taxon>rosids</taxon>
        <taxon>malvids</taxon>
        <taxon>Brassicales</taxon>
        <taxon>Brassicaceae</taxon>
        <taxon>Arabideae</taxon>
        <taxon>Arabis</taxon>
    </lineage>
</organism>
<evidence type="ECO:0000256" key="4">
    <source>
        <dbReference type="ARBA" id="ARBA00022776"/>
    </source>
</evidence>
<evidence type="ECO:0000256" key="1">
    <source>
        <dbReference type="ARBA" id="ARBA00022574"/>
    </source>
</evidence>
<evidence type="ECO:0000256" key="2">
    <source>
        <dbReference type="ARBA" id="ARBA00022618"/>
    </source>
</evidence>
<dbReference type="Gene3D" id="2.130.10.10">
    <property type="entry name" value="YVTN repeat-like/Quinoprotein amine dehydrogenase"/>
    <property type="match status" value="1"/>
</dbReference>
<dbReference type="GO" id="GO:0005680">
    <property type="term" value="C:anaphase-promoting complex"/>
    <property type="evidence" value="ECO:0007669"/>
    <property type="project" value="TreeGrafter"/>
</dbReference>
<dbReference type="SMART" id="SM00320">
    <property type="entry name" value="WD40"/>
    <property type="match status" value="2"/>
</dbReference>
<evidence type="ECO:0000256" key="6">
    <source>
        <dbReference type="ARBA" id="ARBA00023425"/>
    </source>
</evidence>
<keyword evidence="9" id="KW-1185">Reference proteome</keyword>
<dbReference type="InterPro" id="IPR015943">
    <property type="entry name" value="WD40/YVTN_repeat-like_dom_sf"/>
</dbReference>
<gene>
    <name evidence="8" type="ORF">ANE_LOCUS9747</name>
</gene>
<keyword evidence="3" id="KW-0677">Repeat</keyword>
<accession>A0A565BCD1</accession>
<dbReference type="GO" id="GO:0010997">
    <property type="term" value="F:anaphase-promoting complex binding"/>
    <property type="evidence" value="ECO:0007669"/>
    <property type="project" value="InterPro"/>
</dbReference>
<dbReference type="GO" id="GO:0051301">
    <property type="term" value="P:cell division"/>
    <property type="evidence" value="ECO:0007669"/>
    <property type="project" value="UniProtKB-KW"/>
</dbReference>
<dbReference type="InterPro" id="IPR033010">
    <property type="entry name" value="Cdc20/Fizzy"/>
</dbReference>
<dbReference type="PROSITE" id="PS50294">
    <property type="entry name" value="WD_REPEATS_REGION"/>
    <property type="match status" value="1"/>
</dbReference>
<feature type="repeat" description="WD" evidence="7">
    <location>
        <begin position="20"/>
        <end position="52"/>
    </location>
</feature>
<dbReference type="UniPathway" id="UPA00143"/>
<dbReference type="AlphaFoldDB" id="A0A565BCD1"/>